<keyword evidence="6" id="KW-0614">Plasmid</keyword>
<dbReference type="EMBL" id="CP104759">
    <property type="protein sequence ID" value="WBG93097.1"/>
    <property type="molecule type" value="Genomic_DNA"/>
</dbReference>
<evidence type="ECO:0000256" key="3">
    <source>
        <dbReference type="ARBA" id="ARBA00023263"/>
    </source>
</evidence>
<evidence type="ECO:0000313" key="6">
    <source>
        <dbReference type="EMBL" id="WBG93097.1"/>
    </source>
</evidence>
<dbReference type="InterPro" id="IPR050263">
    <property type="entry name" value="Bact_Fimbrial_Adh_Pro"/>
</dbReference>
<feature type="chain" id="PRO_5042587172" evidence="4">
    <location>
        <begin position="23"/>
        <end position="338"/>
    </location>
</feature>
<dbReference type="PANTHER" id="PTHR33420:SF31">
    <property type="entry name" value="TYPE 1 FIMBRIN D-MANNOSE SPECIFIC ADHESIN"/>
    <property type="match status" value="1"/>
</dbReference>
<dbReference type="InterPro" id="IPR036937">
    <property type="entry name" value="Adhesion_dom_fimbrial_sf"/>
</dbReference>
<dbReference type="InterPro" id="IPR000259">
    <property type="entry name" value="Adhesion_dom_fimbrial"/>
</dbReference>
<dbReference type="AlphaFoldDB" id="A0AAJ5UBZ9"/>
<proteinExistence type="predicted"/>
<sequence>MKKFLSQLAIIVGIINTPLAFAYTGVCTPTGGTHIFNYNASYDIKNIKDDAAGSEIDDIFKYSVGGAYEAICDSGPTYSGTFIKTGSNLPIYRVSSNITWYKLNDYLAVSIKGYVAGEVRKYFNVPFLESNNCNQTQCSPTIWASGGRGTVSLMVIKPFIGFSPIDTILNYTQASTNKGTVATGPYMSEVIMHASITVPQSCELNTGQTITMDFGNIGASAFTQAGAGNKPAGINPQTRNIAIHCKNIDAQALLSLRIEANKVSGNAIISDNPDLGFIVADGNKNPLTPNNTDSKIPFQLDDKSSASVPFSAWPVSVTGNKPAEGKFTSEGYLRVDFD</sequence>
<organism evidence="6 7">
    <name type="scientific">Pantoea piersonii</name>
    <dbReference type="NCBI Taxonomy" id="2364647"/>
    <lineage>
        <taxon>Bacteria</taxon>
        <taxon>Pseudomonadati</taxon>
        <taxon>Pseudomonadota</taxon>
        <taxon>Gammaproteobacteria</taxon>
        <taxon>Enterobacterales</taxon>
        <taxon>Erwiniaceae</taxon>
        <taxon>Pantoea</taxon>
    </lineage>
</organism>
<evidence type="ECO:0000256" key="2">
    <source>
        <dbReference type="ARBA" id="ARBA00022729"/>
    </source>
</evidence>
<accession>A0AAJ5UBZ9</accession>
<dbReference type="SUPFAM" id="SSF49401">
    <property type="entry name" value="Bacterial adhesins"/>
    <property type="match status" value="1"/>
</dbReference>
<keyword evidence="2 4" id="KW-0732">Signal</keyword>
<geneLocation type="plasmid" evidence="6 7">
    <name>pGABEKP28_1</name>
</geneLocation>
<feature type="domain" description="Fimbrial-type adhesion" evidence="5">
    <location>
        <begin position="193"/>
        <end position="338"/>
    </location>
</feature>
<dbReference type="KEGG" id="kpie:N5580_18605"/>
<dbReference type="GO" id="GO:0009289">
    <property type="term" value="C:pilus"/>
    <property type="evidence" value="ECO:0007669"/>
    <property type="project" value="UniProtKB-SubCell"/>
</dbReference>
<evidence type="ECO:0000259" key="5">
    <source>
        <dbReference type="Pfam" id="PF00419"/>
    </source>
</evidence>
<dbReference type="InterPro" id="IPR008966">
    <property type="entry name" value="Adhesion_dom_sf"/>
</dbReference>
<keyword evidence="7" id="KW-1185">Reference proteome</keyword>
<evidence type="ECO:0000256" key="1">
    <source>
        <dbReference type="ARBA" id="ARBA00004561"/>
    </source>
</evidence>
<dbReference type="Pfam" id="PF00419">
    <property type="entry name" value="Fimbrial"/>
    <property type="match status" value="1"/>
</dbReference>
<dbReference type="RefSeq" id="WP_269950511.1">
    <property type="nucleotide sequence ID" value="NZ_CP104759.1"/>
</dbReference>
<dbReference type="GO" id="GO:0043709">
    <property type="term" value="P:cell adhesion involved in single-species biofilm formation"/>
    <property type="evidence" value="ECO:0007669"/>
    <property type="project" value="TreeGrafter"/>
</dbReference>
<dbReference type="PANTHER" id="PTHR33420">
    <property type="entry name" value="FIMBRIAL SUBUNIT ELFA-RELATED"/>
    <property type="match status" value="1"/>
</dbReference>
<evidence type="ECO:0000256" key="4">
    <source>
        <dbReference type="SAM" id="SignalP"/>
    </source>
</evidence>
<comment type="subcellular location">
    <subcellularLocation>
        <location evidence="1">Fimbrium</location>
    </subcellularLocation>
</comment>
<dbReference type="Gene3D" id="2.60.40.1090">
    <property type="entry name" value="Fimbrial-type adhesion domain"/>
    <property type="match status" value="1"/>
</dbReference>
<evidence type="ECO:0000313" key="7">
    <source>
        <dbReference type="Proteomes" id="UP001211544"/>
    </source>
</evidence>
<feature type="signal peptide" evidence="4">
    <location>
        <begin position="1"/>
        <end position="22"/>
    </location>
</feature>
<reference evidence="6 7" key="1">
    <citation type="journal article" date="2022" name="J Glob Antimicrob Resist">
        <title>First complete genome of a multidrug resistant strain of the novel human pathogen Kalamiella piersonii (GABEKP28) identified in human saliva.</title>
        <authorList>
            <person name="McDonagh F."/>
            <person name="Singh N.K."/>
            <person name="Venkateswaran K."/>
            <person name="Lonappan A.M."/>
            <person name="Hallahan B."/>
            <person name="Tuohy A."/>
            <person name="Burke L."/>
            <person name="Kovarova A."/>
            <person name="Miliotis G."/>
        </authorList>
    </citation>
    <scope>NUCLEOTIDE SEQUENCE [LARGE SCALE GENOMIC DNA]</scope>
    <source>
        <strain evidence="6 7">GABEKP28</strain>
    </source>
</reference>
<dbReference type="Proteomes" id="UP001211544">
    <property type="component" value="Plasmid pGABEKP28_1"/>
</dbReference>
<keyword evidence="3" id="KW-0281">Fimbrium</keyword>
<gene>
    <name evidence="6" type="ORF">N5580_18605</name>
</gene>
<protein>
    <submittedName>
        <fullName evidence="6">Fimbrial protein</fullName>
    </submittedName>
</protein>
<name>A0AAJ5UBZ9_9GAMM</name>